<protein>
    <submittedName>
        <fullName evidence="1">Putative secreted protein</fullName>
    </submittedName>
</protein>
<dbReference type="EMBL" id="GFTR01000265">
    <property type="protein sequence ID" value="JAW16161.1"/>
    <property type="molecule type" value="Transcribed_RNA"/>
</dbReference>
<sequence length="70" mass="8198">MVARIRFFLIACVFVFCHRPFCSLRMGKRPNYQKQEGLDGRFAQSLAGLKLLHNETLMLLYIYINLCVKT</sequence>
<organism evidence="1">
    <name type="scientific">Panstrongylus lignarius</name>
    <dbReference type="NCBI Taxonomy" id="156445"/>
    <lineage>
        <taxon>Eukaryota</taxon>
        <taxon>Metazoa</taxon>
        <taxon>Ecdysozoa</taxon>
        <taxon>Arthropoda</taxon>
        <taxon>Hexapoda</taxon>
        <taxon>Insecta</taxon>
        <taxon>Pterygota</taxon>
        <taxon>Neoptera</taxon>
        <taxon>Paraneoptera</taxon>
        <taxon>Hemiptera</taxon>
        <taxon>Heteroptera</taxon>
        <taxon>Panheteroptera</taxon>
        <taxon>Cimicomorpha</taxon>
        <taxon>Reduviidae</taxon>
        <taxon>Triatominae</taxon>
        <taxon>Panstrongylus</taxon>
    </lineage>
</organism>
<proteinExistence type="predicted"/>
<dbReference type="AlphaFoldDB" id="A0A224Y6F3"/>
<reference evidence="1" key="1">
    <citation type="journal article" date="2018" name="PLoS Negl. Trop. Dis.">
        <title>An insight into the salivary gland and fat body transcriptome of Panstrongylus lignarius (Hemiptera: Heteroptera), the main vector of Chagas disease in Peru.</title>
        <authorList>
            <person name="Nevoa J.C."/>
            <person name="Mendes M.T."/>
            <person name="da Silva M.V."/>
            <person name="Soares S.C."/>
            <person name="Oliveira C.J.F."/>
            <person name="Ribeiro J.M.C."/>
        </authorList>
    </citation>
    <scope>NUCLEOTIDE SEQUENCE</scope>
</reference>
<evidence type="ECO:0000313" key="1">
    <source>
        <dbReference type="EMBL" id="JAW16161.1"/>
    </source>
</evidence>
<accession>A0A224Y6F3</accession>
<name>A0A224Y6F3_9HEMI</name>